<protein>
    <recommendedName>
        <fullName evidence="2">Response regulator</fullName>
    </recommendedName>
</protein>
<organism evidence="1">
    <name type="scientific">Thermus tengchongensis</name>
    <dbReference type="NCBI Taxonomy" id="1214928"/>
    <lineage>
        <taxon>Bacteria</taxon>
        <taxon>Thermotogati</taxon>
        <taxon>Deinococcota</taxon>
        <taxon>Deinococci</taxon>
        <taxon>Thermales</taxon>
        <taxon>Thermaceae</taxon>
        <taxon>Thermus</taxon>
    </lineage>
</organism>
<sequence>MRVLIVDDSPQRYPVLEAYVRFLGASEVVITLEVPEDLSNFDLVCLDYHLGADTALDALERLPPERLCGPPYLVHSTAGLEATMLEDWLRKQGLQVERLPYPPLPGRHRKGRTL</sequence>
<dbReference type="AlphaFoldDB" id="A0A7V4AL77"/>
<reference evidence="1" key="1">
    <citation type="journal article" date="2020" name="mSystems">
        <title>Genome- and Community-Level Interaction Insights into Carbon Utilization and Element Cycling Functions of Hydrothermarchaeota in Hydrothermal Sediment.</title>
        <authorList>
            <person name="Zhou Z."/>
            <person name="Liu Y."/>
            <person name="Xu W."/>
            <person name="Pan J."/>
            <person name="Luo Z.H."/>
            <person name="Li M."/>
        </authorList>
    </citation>
    <scope>NUCLEOTIDE SEQUENCE [LARGE SCALE GENOMIC DNA]</scope>
    <source>
        <strain evidence="1">SpSt-611</strain>
    </source>
</reference>
<gene>
    <name evidence="1" type="ORF">ENT80_01570</name>
</gene>
<evidence type="ECO:0008006" key="2">
    <source>
        <dbReference type="Google" id="ProtNLM"/>
    </source>
</evidence>
<accession>A0A7V4AL77</accession>
<dbReference type="InterPro" id="IPR011006">
    <property type="entry name" value="CheY-like_superfamily"/>
</dbReference>
<dbReference type="SUPFAM" id="SSF52172">
    <property type="entry name" value="CheY-like"/>
    <property type="match status" value="1"/>
</dbReference>
<evidence type="ECO:0000313" key="1">
    <source>
        <dbReference type="EMBL" id="HGN84853.1"/>
    </source>
</evidence>
<name>A0A7V4AL77_9DEIN</name>
<comment type="caution">
    <text evidence="1">The sequence shown here is derived from an EMBL/GenBank/DDBJ whole genome shotgun (WGS) entry which is preliminary data.</text>
</comment>
<dbReference type="Gene3D" id="3.40.50.2300">
    <property type="match status" value="1"/>
</dbReference>
<dbReference type="EMBL" id="DTAB01000095">
    <property type="protein sequence ID" value="HGN84853.1"/>
    <property type="molecule type" value="Genomic_DNA"/>
</dbReference>
<proteinExistence type="predicted"/>